<feature type="compositionally biased region" description="Low complexity" evidence="1">
    <location>
        <begin position="1"/>
        <end position="12"/>
    </location>
</feature>
<feature type="compositionally biased region" description="Basic and acidic residues" evidence="1">
    <location>
        <begin position="38"/>
        <end position="60"/>
    </location>
</feature>
<protein>
    <submittedName>
        <fullName evidence="2">Uncharacterized protein</fullName>
    </submittedName>
</protein>
<dbReference type="Proteomes" id="UP000297245">
    <property type="component" value="Unassembled WGS sequence"/>
</dbReference>
<proteinExistence type="predicted"/>
<dbReference type="AlphaFoldDB" id="A0A4S8MED7"/>
<evidence type="ECO:0000256" key="1">
    <source>
        <dbReference type="SAM" id="MobiDB-lite"/>
    </source>
</evidence>
<accession>A0A4S8MED7</accession>
<feature type="compositionally biased region" description="Low complexity" evidence="1">
    <location>
        <begin position="131"/>
        <end position="145"/>
    </location>
</feature>
<organism evidence="2 3">
    <name type="scientific">Dendrothele bispora (strain CBS 962.96)</name>
    <dbReference type="NCBI Taxonomy" id="1314807"/>
    <lineage>
        <taxon>Eukaryota</taxon>
        <taxon>Fungi</taxon>
        <taxon>Dikarya</taxon>
        <taxon>Basidiomycota</taxon>
        <taxon>Agaricomycotina</taxon>
        <taxon>Agaricomycetes</taxon>
        <taxon>Agaricomycetidae</taxon>
        <taxon>Agaricales</taxon>
        <taxon>Agaricales incertae sedis</taxon>
        <taxon>Dendrothele</taxon>
    </lineage>
</organism>
<evidence type="ECO:0000313" key="3">
    <source>
        <dbReference type="Proteomes" id="UP000297245"/>
    </source>
</evidence>
<dbReference type="EMBL" id="ML179099">
    <property type="protein sequence ID" value="THV00781.1"/>
    <property type="molecule type" value="Genomic_DNA"/>
</dbReference>
<feature type="compositionally biased region" description="Polar residues" evidence="1">
    <location>
        <begin position="146"/>
        <end position="156"/>
    </location>
</feature>
<feature type="compositionally biased region" description="Polar residues" evidence="1">
    <location>
        <begin position="105"/>
        <end position="117"/>
    </location>
</feature>
<sequence>MSAADETTNTGNGEKETGSSGVISGGRLMENLNEEDVNEKQNDNKKGDDNHDENETKHEMSTTLPPHGTVSAGHAPKPTTSILKQPSSNTLPSSPGVVVPRKRSSSLQSSDRNPTSDVDTETDPENKLEVSSRSSTPSSTTTSGSLLPNPNGTSTPRAPYPSYKVNQKSTSGSSSSNSSGLRPGGPSGPRRPSSSSPLSPSPSSSNSSLNSTAHGQRRLGPVPLPPLPPATSGSLNGVKRPPPAHYRHGSGGGGTERRPSPLNPSARSNSPVGLSPIEELKTPMSTMTSGTRASTIGTRASWLSVALPSPVSLLLGMKKQDTTVEEVRRSRVLG</sequence>
<reference evidence="2 3" key="1">
    <citation type="journal article" date="2019" name="Nat. Ecol. Evol.">
        <title>Megaphylogeny resolves global patterns of mushroom evolution.</title>
        <authorList>
            <person name="Varga T."/>
            <person name="Krizsan K."/>
            <person name="Foldi C."/>
            <person name="Dima B."/>
            <person name="Sanchez-Garcia M."/>
            <person name="Sanchez-Ramirez S."/>
            <person name="Szollosi G.J."/>
            <person name="Szarkandi J.G."/>
            <person name="Papp V."/>
            <person name="Albert L."/>
            <person name="Andreopoulos W."/>
            <person name="Angelini C."/>
            <person name="Antonin V."/>
            <person name="Barry K.W."/>
            <person name="Bougher N.L."/>
            <person name="Buchanan P."/>
            <person name="Buyck B."/>
            <person name="Bense V."/>
            <person name="Catcheside P."/>
            <person name="Chovatia M."/>
            <person name="Cooper J."/>
            <person name="Damon W."/>
            <person name="Desjardin D."/>
            <person name="Finy P."/>
            <person name="Geml J."/>
            <person name="Haridas S."/>
            <person name="Hughes K."/>
            <person name="Justo A."/>
            <person name="Karasinski D."/>
            <person name="Kautmanova I."/>
            <person name="Kiss B."/>
            <person name="Kocsube S."/>
            <person name="Kotiranta H."/>
            <person name="LaButti K.M."/>
            <person name="Lechner B.E."/>
            <person name="Liimatainen K."/>
            <person name="Lipzen A."/>
            <person name="Lukacs Z."/>
            <person name="Mihaltcheva S."/>
            <person name="Morgado L.N."/>
            <person name="Niskanen T."/>
            <person name="Noordeloos M.E."/>
            <person name="Ohm R.A."/>
            <person name="Ortiz-Santana B."/>
            <person name="Ovrebo C."/>
            <person name="Racz N."/>
            <person name="Riley R."/>
            <person name="Savchenko A."/>
            <person name="Shiryaev A."/>
            <person name="Soop K."/>
            <person name="Spirin V."/>
            <person name="Szebenyi C."/>
            <person name="Tomsovsky M."/>
            <person name="Tulloss R.E."/>
            <person name="Uehling J."/>
            <person name="Grigoriev I.V."/>
            <person name="Vagvolgyi C."/>
            <person name="Papp T."/>
            <person name="Martin F.M."/>
            <person name="Miettinen O."/>
            <person name="Hibbett D.S."/>
            <person name="Nagy L.G."/>
        </authorList>
    </citation>
    <scope>NUCLEOTIDE SEQUENCE [LARGE SCALE GENOMIC DNA]</scope>
    <source>
        <strain evidence="2 3">CBS 962.96</strain>
    </source>
</reference>
<feature type="region of interest" description="Disordered" evidence="1">
    <location>
        <begin position="1"/>
        <end position="293"/>
    </location>
</feature>
<evidence type="ECO:0000313" key="2">
    <source>
        <dbReference type="EMBL" id="THV00781.1"/>
    </source>
</evidence>
<feature type="compositionally biased region" description="Polar residues" evidence="1">
    <location>
        <begin position="78"/>
        <end position="93"/>
    </location>
</feature>
<keyword evidence="3" id="KW-1185">Reference proteome</keyword>
<feature type="compositionally biased region" description="Low complexity" evidence="1">
    <location>
        <begin position="188"/>
        <end position="211"/>
    </location>
</feature>
<feature type="compositionally biased region" description="Low complexity" evidence="1">
    <location>
        <begin position="171"/>
        <end position="181"/>
    </location>
</feature>
<name>A0A4S8MED7_DENBC</name>
<feature type="compositionally biased region" description="Polar residues" evidence="1">
    <location>
        <begin position="263"/>
        <end position="272"/>
    </location>
</feature>
<gene>
    <name evidence="2" type="ORF">K435DRAFT_434393</name>
</gene>
<feature type="compositionally biased region" description="Polar residues" evidence="1">
    <location>
        <begin position="283"/>
        <end position="293"/>
    </location>
</feature>